<dbReference type="CDD" id="cd06173">
    <property type="entry name" value="MFS_MefA_like"/>
    <property type="match status" value="1"/>
</dbReference>
<feature type="transmembrane region" description="Helical" evidence="6">
    <location>
        <begin position="299"/>
        <end position="324"/>
    </location>
</feature>
<dbReference type="Proteomes" id="UP001162834">
    <property type="component" value="Chromosome"/>
</dbReference>
<dbReference type="PANTHER" id="PTHR23513">
    <property type="entry name" value="INTEGRAL MEMBRANE EFFLUX PROTEIN-RELATED"/>
    <property type="match status" value="1"/>
</dbReference>
<keyword evidence="4 6" id="KW-1133">Transmembrane helix</keyword>
<reference evidence="8" key="1">
    <citation type="journal article" date="2022" name="Int. J. Syst. Evol. Microbiol.">
        <title>Pseudomonas aegrilactucae sp. nov. and Pseudomonas morbosilactucae sp. nov., pathogens causing bacterial rot of lettuce in Japan.</title>
        <authorList>
            <person name="Sawada H."/>
            <person name="Fujikawa T."/>
            <person name="Satou M."/>
        </authorList>
    </citation>
    <scope>NUCLEOTIDE SEQUENCE</scope>
    <source>
        <strain evidence="8">0166_1</strain>
    </source>
</reference>
<dbReference type="InterPro" id="IPR011701">
    <property type="entry name" value="MFS"/>
</dbReference>
<feature type="transmembrane region" description="Helical" evidence="6">
    <location>
        <begin position="133"/>
        <end position="155"/>
    </location>
</feature>
<evidence type="ECO:0000259" key="7">
    <source>
        <dbReference type="PROSITE" id="PS50850"/>
    </source>
</evidence>
<feature type="domain" description="Major facilitator superfamily (MFS) profile" evidence="7">
    <location>
        <begin position="1"/>
        <end position="187"/>
    </location>
</feature>
<dbReference type="Pfam" id="PF07690">
    <property type="entry name" value="MFS_1"/>
    <property type="match status" value="1"/>
</dbReference>
<dbReference type="SUPFAM" id="SSF103473">
    <property type="entry name" value="MFS general substrate transporter"/>
    <property type="match status" value="1"/>
</dbReference>
<feature type="transmembrane region" description="Helical" evidence="6">
    <location>
        <begin position="336"/>
        <end position="362"/>
    </location>
</feature>
<evidence type="ECO:0000256" key="6">
    <source>
        <dbReference type="SAM" id="Phobius"/>
    </source>
</evidence>
<keyword evidence="2" id="KW-1003">Cell membrane</keyword>
<gene>
    <name evidence="8" type="primary">entS_3</name>
    <name evidence="8" type="ORF">DSM104329_04709</name>
</gene>
<feature type="transmembrane region" description="Helical" evidence="6">
    <location>
        <begin position="368"/>
        <end position="386"/>
    </location>
</feature>
<name>A0A9E6Y1A4_9ACTN</name>
<evidence type="ECO:0000256" key="1">
    <source>
        <dbReference type="ARBA" id="ARBA00004651"/>
    </source>
</evidence>
<feature type="transmembrane region" description="Helical" evidence="6">
    <location>
        <begin position="203"/>
        <end position="228"/>
    </location>
</feature>
<evidence type="ECO:0000256" key="5">
    <source>
        <dbReference type="ARBA" id="ARBA00023136"/>
    </source>
</evidence>
<feature type="transmembrane region" description="Helical" evidence="6">
    <location>
        <begin position="274"/>
        <end position="293"/>
    </location>
</feature>
<organism evidence="8 9">
    <name type="scientific">Capillimicrobium parvum</name>
    <dbReference type="NCBI Taxonomy" id="2884022"/>
    <lineage>
        <taxon>Bacteria</taxon>
        <taxon>Bacillati</taxon>
        <taxon>Actinomycetota</taxon>
        <taxon>Thermoleophilia</taxon>
        <taxon>Solirubrobacterales</taxon>
        <taxon>Capillimicrobiaceae</taxon>
        <taxon>Capillimicrobium</taxon>
    </lineage>
</organism>
<sequence length="392" mass="39779">MRGPLAHRDFRLVLTAWGLSALGDFLAVVALTLRIQEDTGSGLAVSALLIAAALPVVLLNPLGGWLVDRFETRTVLAAVAAAQAVVAVALGLVEGAAITIALVFVLNAGLTVERPALFALIPRIVGEEQAPRAYAWFEAVKYATITLGFVLGGVLTGAFGSGTALLVDAGTFAVTALVALALRTRRTPAPRGEPEERAMTAGLRLIASDLVLRSMVIVLAASIVFGGIDNVANVFFAKDTLDAGDAGYGLLAAAWGVGMIGGATAAGRRVAARTAAAAVTGAVALMGAAIALVSISPVLLVAVMFMVAGGLGNGLSNVAMRVLLQSRVADALRGRVYSAYQGALTVADFVALAAGGALVELIGPRNTLALAGVGCLVASLIGLPAVRRARER</sequence>
<protein>
    <submittedName>
        <fullName evidence="8">Enterobactin exporter EntS</fullName>
    </submittedName>
</protein>
<feature type="transmembrane region" description="Helical" evidence="6">
    <location>
        <begin position="161"/>
        <end position="182"/>
    </location>
</feature>
<dbReference type="GO" id="GO:0005886">
    <property type="term" value="C:plasma membrane"/>
    <property type="evidence" value="ECO:0007669"/>
    <property type="project" value="UniProtKB-SubCell"/>
</dbReference>
<dbReference type="KEGG" id="sbae:DSM104329_04709"/>
<dbReference type="PANTHER" id="PTHR23513:SF11">
    <property type="entry name" value="STAPHYLOFERRIN A TRANSPORTER"/>
    <property type="match status" value="1"/>
</dbReference>
<feature type="transmembrane region" description="Helical" evidence="6">
    <location>
        <begin position="248"/>
        <end position="267"/>
    </location>
</feature>
<keyword evidence="5 6" id="KW-0472">Membrane</keyword>
<dbReference type="Gene3D" id="1.20.1250.20">
    <property type="entry name" value="MFS general substrate transporter like domains"/>
    <property type="match status" value="1"/>
</dbReference>
<comment type="subcellular location">
    <subcellularLocation>
        <location evidence="1">Cell membrane</location>
        <topology evidence="1">Multi-pass membrane protein</topology>
    </subcellularLocation>
</comment>
<feature type="transmembrane region" description="Helical" evidence="6">
    <location>
        <begin position="98"/>
        <end position="121"/>
    </location>
</feature>
<dbReference type="AlphaFoldDB" id="A0A9E6Y1A4"/>
<evidence type="ECO:0000313" key="8">
    <source>
        <dbReference type="EMBL" id="UGS38285.1"/>
    </source>
</evidence>
<feature type="domain" description="Major facilitator superfamily (MFS) profile" evidence="7">
    <location>
        <begin position="206"/>
        <end position="392"/>
    </location>
</feature>
<keyword evidence="3 6" id="KW-0812">Transmembrane</keyword>
<feature type="transmembrane region" description="Helical" evidence="6">
    <location>
        <begin position="12"/>
        <end position="35"/>
    </location>
</feature>
<dbReference type="InterPro" id="IPR020846">
    <property type="entry name" value="MFS_dom"/>
</dbReference>
<dbReference type="RefSeq" id="WP_259312310.1">
    <property type="nucleotide sequence ID" value="NZ_CP087164.1"/>
</dbReference>
<feature type="transmembrane region" description="Helical" evidence="6">
    <location>
        <begin position="41"/>
        <end position="62"/>
    </location>
</feature>
<evidence type="ECO:0000256" key="4">
    <source>
        <dbReference type="ARBA" id="ARBA00022989"/>
    </source>
</evidence>
<evidence type="ECO:0000313" key="9">
    <source>
        <dbReference type="Proteomes" id="UP001162834"/>
    </source>
</evidence>
<evidence type="ECO:0000256" key="2">
    <source>
        <dbReference type="ARBA" id="ARBA00022475"/>
    </source>
</evidence>
<feature type="transmembrane region" description="Helical" evidence="6">
    <location>
        <begin position="74"/>
        <end position="92"/>
    </location>
</feature>
<accession>A0A9E6Y1A4</accession>
<evidence type="ECO:0000256" key="3">
    <source>
        <dbReference type="ARBA" id="ARBA00022692"/>
    </source>
</evidence>
<dbReference type="InterPro" id="IPR036259">
    <property type="entry name" value="MFS_trans_sf"/>
</dbReference>
<dbReference type="EMBL" id="CP087164">
    <property type="protein sequence ID" value="UGS38285.1"/>
    <property type="molecule type" value="Genomic_DNA"/>
</dbReference>
<dbReference type="PROSITE" id="PS50850">
    <property type="entry name" value="MFS"/>
    <property type="match status" value="2"/>
</dbReference>
<proteinExistence type="predicted"/>
<dbReference type="GO" id="GO:0022857">
    <property type="term" value="F:transmembrane transporter activity"/>
    <property type="evidence" value="ECO:0007669"/>
    <property type="project" value="InterPro"/>
</dbReference>
<keyword evidence="9" id="KW-1185">Reference proteome</keyword>